<name>A0ABU5H830_9BACT</name>
<comment type="caution">
    <text evidence="6">The sequence shown here is derived from an EMBL/GenBank/DDBJ whole genome shotgun (WGS) entry which is preliminary data.</text>
</comment>
<evidence type="ECO:0000256" key="4">
    <source>
        <dbReference type="PROSITE-ProRule" id="PRU00433"/>
    </source>
</evidence>
<sequence length="402" mass="43018">MVKKILIGVGALAALLAIAAGGLFFKASSTLNSPVEAPLPPIAAATDAQSIERGRHIFMNVCANCHMQDSQGRVAGGQMKDLPEVFGPIYSANLTTHPTAGIASMKDEEIARAVRYGVRRDGRRIVIMPVLGMSDEDLAAVIGFMRSGDPVFAADERAQPHPRLSLVGTLALGMSFAPVASHPASGLKAPPKGPTPEYGRYLAFEVYGCAECHSPGVAQDRHHKPEAFSGGFEFPTPAGTIFSTNITFHESGLGKWNLAQFTRALRDGVNPEGYVLRDPMIRVRGLDDADAEAMYRFLQTLPKLAAQPLPESAAPRAKASAQAAPEQLFAQLGCVSCHAEGAKFRAMLKRSVSKPTVEVAQWIRNPEAVVPGTQMPTYAELIDESQSMSLAAWVQQQAVHIP</sequence>
<feature type="domain" description="Cytochrome c" evidence="5">
    <location>
        <begin position="320"/>
        <end position="398"/>
    </location>
</feature>
<organism evidence="6 7">
    <name type="scientific">Hyalangium rubrum</name>
    <dbReference type="NCBI Taxonomy" id="3103134"/>
    <lineage>
        <taxon>Bacteria</taxon>
        <taxon>Pseudomonadati</taxon>
        <taxon>Myxococcota</taxon>
        <taxon>Myxococcia</taxon>
        <taxon>Myxococcales</taxon>
        <taxon>Cystobacterineae</taxon>
        <taxon>Archangiaceae</taxon>
        <taxon>Hyalangium</taxon>
    </lineage>
</organism>
<dbReference type="SUPFAM" id="SSF46626">
    <property type="entry name" value="Cytochrome c"/>
    <property type="match status" value="3"/>
</dbReference>
<evidence type="ECO:0000256" key="3">
    <source>
        <dbReference type="ARBA" id="ARBA00023004"/>
    </source>
</evidence>
<dbReference type="InterPro" id="IPR009056">
    <property type="entry name" value="Cyt_c-like_dom"/>
</dbReference>
<evidence type="ECO:0000256" key="2">
    <source>
        <dbReference type="ARBA" id="ARBA00022723"/>
    </source>
</evidence>
<keyword evidence="2 4" id="KW-0479">Metal-binding</keyword>
<keyword evidence="1 4" id="KW-0349">Heme</keyword>
<feature type="domain" description="Cytochrome c" evidence="5">
    <location>
        <begin position="49"/>
        <end position="149"/>
    </location>
</feature>
<evidence type="ECO:0000256" key="1">
    <source>
        <dbReference type="ARBA" id="ARBA00022617"/>
    </source>
</evidence>
<dbReference type="PANTHER" id="PTHR35008:SF8">
    <property type="entry name" value="ALCOHOL DEHYDROGENASE CYTOCHROME C SUBUNIT"/>
    <property type="match status" value="1"/>
</dbReference>
<proteinExistence type="predicted"/>
<dbReference type="PROSITE" id="PS51007">
    <property type="entry name" value="CYTC"/>
    <property type="match status" value="2"/>
</dbReference>
<gene>
    <name evidence="6" type="ORF">SYV04_24760</name>
</gene>
<evidence type="ECO:0000259" key="5">
    <source>
        <dbReference type="PROSITE" id="PS51007"/>
    </source>
</evidence>
<dbReference type="Pfam" id="PF00034">
    <property type="entry name" value="Cytochrom_C"/>
    <property type="match status" value="1"/>
</dbReference>
<evidence type="ECO:0000313" key="6">
    <source>
        <dbReference type="EMBL" id="MDY7229628.1"/>
    </source>
</evidence>
<dbReference type="InterPro" id="IPR036909">
    <property type="entry name" value="Cyt_c-like_dom_sf"/>
</dbReference>
<protein>
    <submittedName>
        <fullName evidence="6">Cytochrome c</fullName>
    </submittedName>
</protein>
<dbReference type="Proteomes" id="UP001291309">
    <property type="component" value="Unassembled WGS sequence"/>
</dbReference>
<dbReference type="InterPro" id="IPR051459">
    <property type="entry name" value="Cytochrome_c-type_DH"/>
</dbReference>
<dbReference type="Gene3D" id="1.10.760.10">
    <property type="entry name" value="Cytochrome c-like domain"/>
    <property type="match status" value="3"/>
</dbReference>
<dbReference type="RefSeq" id="WP_321548347.1">
    <property type="nucleotide sequence ID" value="NZ_JAXIVS010000008.1"/>
</dbReference>
<keyword evidence="7" id="KW-1185">Reference proteome</keyword>
<dbReference type="PANTHER" id="PTHR35008">
    <property type="entry name" value="BLL4482 PROTEIN-RELATED"/>
    <property type="match status" value="1"/>
</dbReference>
<accession>A0ABU5H830</accession>
<reference evidence="6 7" key="1">
    <citation type="submission" date="2023-12" db="EMBL/GenBank/DDBJ databases">
        <title>the genome sequence of Hyalangium sp. s54d21.</title>
        <authorList>
            <person name="Zhang X."/>
        </authorList>
    </citation>
    <scope>NUCLEOTIDE SEQUENCE [LARGE SCALE GENOMIC DNA]</scope>
    <source>
        <strain evidence="7">s54d21</strain>
    </source>
</reference>
<evidence type="ECO:0000313" key="7">
    <source>
        <dbReference type="Proteomes" id="UP001291309"/>
    </source>
</evidence>
<dbReference type="EMBL" id="JAXIVS010000008">
    <property type="protein sequence ID" value="MDY7229628.1"/>
    <property type="molecule type" value="Genomic_DNA"/>
</dbReference>
<keyword evidence="3 4" id="KW-0408">Iron</keyword>